<dbReference type="Pfam" id="PF11667">
    <property type="entry name" value="DUF3267"/>
    <property type="match status" value="1"/>
</dbReference>
<evidence type="ECO:0000256" key="1">
    <source>
        <dbReference type="SAM" id="Phobius"/>
    </source>
</evidence>
<dbReference type="Proteomes" id="UP000295313">
    <property type="component" value="Unassembled WGS sequence"/>
</dbReference>
<keyword evidence="1" id="KW-0812">Transmembrane</keyword>
<feature type="transmembrane region" description="Helical" evidence="1">
    <location>
        <begin position="21"/>
        <end position="41"/>
    </location>
</feature>
<dbReference type="RefSeq" id="WP_133945971.1">
    <property type="nucleotide sequence ID" value="NZ_SOEO01000003.1"/>
</dbReference>
<gene>
    <name evidence="2" type="ORF">B0I22_3053</name>
</gene>
<dbReference type="InterPro" id="IPR021683">
    <property type="entry name" value="DUF3267"/>
</dbReference>
<comment type="caution">
    <text evidence="2">The sequence shown here is derived from an EMBL/GenBank/DDBJ whole genome shotgun (WGS) entry which is preliminary data.</text>
</comment>
<sequence length="187" mass="21221">MNLENYKKEKKTIDLQKANSAALIYLVVITLIFAIPYYFIWGFNFSLKNVGNVILLAFLPFVVLILGIILHELIHGLFFSLYASRGFKSVKFGILWKMLTPYCHCKEPLQIKNYVVALLAPFFLIGIIPGLISLTIGNIPLLLFGIFFSSAAAGDLMIYSLIKKEDPEDYVQDHPSEAGYYIFRKIS</sequence>
<dbReference type="EMBL" id="SOEO01000003">
    <property type="protein sequence ID" value="TDX82998.1"/>
    <property type="molecule type" value="Genomic_DNA"/>
</dbReference>
<evidence type="ECO:0000313" key="3">
    <source>
        <dbReference type="Proteomes" id="UP000295313"/>
    </source>
</evidence>
<evidence type="ECO:0000313" key="2">
    <source>
        <dbReference type="EMBL" id="TDX82998.1"/>
    </source>
</evidence>
<feature type="transmembrane region" description="Helical" evidence="1">
    <location>
        <begin position="53"/>
        <end position="82"/>
    </location>
</feature>
<dbReference type="AlphaFoldDB" id="A0A4R8I3X7"/>
<proteinExistence type="predicted"/>
<reference evidence="2 3" key="1">
    <citation type="submission" date="2019-03" db="EMBL/GenBank/DDBJ databases">
        <title>Genomic Encyclopedia of Type Strains, Phase III (KMG-III): the genomes of soil and plant-associated and newly described type strains.</title>
        <authorList>
            <person name="Whitman W."/>
        </authorList>
    </citation>
    <scope>NUCLEOTIDE SEQUENCE [LARGE SCALE GENOMIC DNA]</scope>
    <source>
        <strain evidence="2 3">CGMCC 1.12802</strain>
    </source>
</reference>
<keyword evidence="1" id="KW-1133">Transmembrane helix</keyword>
<feature type="transmembrane region" description="Helical" evidence="1">
    <location>
        <begin position="142"/>
        <end position="162"/>
    </location>
</feature>
<keyword evidence="3" id="KW-1185">Reference proteome</keyword>
<organism evidence="2 3">
    <name type="scientific">Epilithonimonas xixisoli</name>
    <dbReference type="NCBI Taxonomy" id="1476462"/>
    <lineage>
        <taxon>Bacteria</taxon>
        <taxon>Pseudomonadati</taxon>
        <taxon>Bacteroidota</taxon>
        <taxon>Flavobacteriia</taxon>
        <taxon>Flavobacteriales</taxon>
        <taxon>Weeksellaceae</taxon>
        <taxon>Chryseobacterium group</taxon>
        <taxon>Epilithonimonas</taxon>
    </lineage>
</organism>
<feature type="transmembrane region" description="Helical" evidence="1">
    <location>
        <begin position="114"/>
        <end position="136"/>
    </location>
</feature>
<dbReference type="OrthoDB" id="9789112at2"/>
<protein>
    <submittedName>
        <fullName evidence="2">Putative zincin peptidase</fullName>
    </submittedName>
</protein>
<keyword evidence="1" id="KW-0472">Membrane</keyword>
<name>A0A4R8I3X7_9FLAO</name>
<accession>A0A4R8I3X7</accession>